<keyword evidence="3" id="KW-0732">Signal</keyword>
<name>A0A7Z2ZQE9_9BACL</name>
<dbReference type="Pfam" id="PF13385">
    <property type="entry name" value="Laminin_G_3"/>
    <property type="match status" value="1"/>
</dbReference>
<dbReference type="SUPFAM" id="SSF75005">
    <property type="entry name" value="Arabinanase/levansucrase/invertase"/>
    <property type="match status" value="1"/>
</dbReference>
<evidence type="ECO:0000256" key="4">
    <source>
        <dbReference type="ARBA" id="ARBA00022801"/>
    </source>
</evidence>
<dbReference type="AlphaFoldDB" id="A0A7Z2ZQE9"/>
<reference evidence="9 10" key="1">
    <citation type="submission" date="2020-04" db="EMBL/GenBank/DDBJ databases">
        <title>Genome sequencing of novel species.</title>
        <authorList>
            <person name="Heo J."/>
            <person name="Kim S.-J."/>
            <person name="Kim J.-S."/>
            <person name="Hong S.-B."/>
            <person name="Kwon S.-W."/>
        </authorList>
    </citation>
    <scope>NUCLEOTIDE SEQUENCE [LARGE SCALE GENOMIC DNA]</scope>
    <source>
        <strain evidence="9 10">MFER-1</strain>
    </source>
</reference>
<keyword evidence="6 7" id="KW-0326">Glycosidase</keyword>
<dbReference type="PANTHER" id="PTHR43101">
    <property type="entry name" value="BETA-FRUCTOSIDASE"/>
    <property type="match status" value="1"/>
</dbReference>
<protein>
    <recommendedName>
        <fullName evidence="2">beta-fructofuranosidase</fullName>
        <ecNumber evidence="2">3.2.1.26</ecNumber>
    </recommendedName>
</protein>
<evidence type="ECO:0000313" key="10">
    <source>
        <dbReference type="Proteomes" id="UP000502248"/>
    </source>
</evidence>
<accession>A0A7Z2ZQE9</accession>
<dbReference type="InterPro" id="IPR023296">
    <property type="entry name" value="Glyco_hydro_beta-prop_sf"/>
</dbReference>
<dbReference type="CDD" id="cd08996">
    <property type="entry name" value="GH32_FFase"/>
    <property type="match status" value="1"/>
</dbReference>
<gene>
    <name evidence="9" type="ORF">HH215_01895</name>
</gene>
<dbReference type="GO" id="GO:0004564">
    <property type="term" value="F:beta-fructofuranosidase activity"/>
    <property type="evidence" value="ECO:0007669"/>
    <property type="project" value="UniProtKB-EC"/>
</dbReference>
<evidence type="ECO:0000256" key="5">
    <source>
        <dbReference type="ARBA" id="ARBA00023157"/>
    </source>
</evidence>
<evidence type="ECO:0000259" key="8">
    <source>
        <dbReference type="SMART" id="SM00560"/>
    </source>
</evidence>
<evidence type="ECO:0000313" key="9">
    <source>
        <dbReference type="EMBL" id="QJD87935.1"/>
    </source>
</evidence>
<dbReference type="InterPro" id="IPR013320">
    <property type="entry name" value="ConA-like_dom_sf"/>
</dbReference>
<dbReference type="InterPro" id="IPR006558">
    <property type="entry name" value="LamG-like"/>
</dbReference>
<comment type="similarity">
    <text evidence="1 7">Belongs to the glycosyl hydrolase 32 family.</text>
</comment>
<dbReference type="EMBL" id="CP051680">
    <property type="protein sequence ID" value="QJD87935.1"/>
    <property type="molecule type" value="Genomic_DNA"/>
</dbReference>
<dbReference type="InterPro" id="IPR013189">
    <property type="entry name" value="Glyco_hydro_32_C"/>
</dbReference>
<dbReference type="Pfam" id="PF08244">
    <property type="entry name" value="Glyco_hydro_32C"/>
    <property type="match status" value="1"/>
</dbReference>
<dbReference type="Gene3D" id="2.60.120.560">
    <property type="entry name" value="Exo-inulinase, domain 1"/>
    <property type="match status" value="1"/>
</dbReference>
<organism evidence="9 10">
    <name type="scientific">Cohnella herbarum</name>
    <dbReference type="NCBI Taxonomy" id="2728023"/>
    <lineage>
        <taxon>Bacteria</taxon>
        <taxon>Bacillati</taxon>
        <taxon>Bacillota</taxon>
        <taxon>Bacilli</taxon>
        <taxon>Bacillales</taxon>
        <taxon>Paenibacillaceae</taxon>
        <taxon>Cohnella</taxon>
    </lineage>
</organism>
<dbReference type="Gene3D" id="2.115.10.20">
    <property type="entry name" value="Glycosyl hydrolase domain, family 43"/>
    <property type="match status" value="1"/>
</dbReference>
<dbReference type="Proteomes" id="UP000502248">
    <property type="component" value="Chromosome"/>
</dbReference>
<keyword evidence="10" id="KW-1185">Reference proteome</keyword>
<proteinExistence type="inferred from homology"/>
<evidence type="ECO:0000256" key="3">
    <source>
        <dbReference type="ARBA" id="ARBA00022729"/>
    </source>
</evidence>
<evidence type="ECO:0000256" key="1">
    <source>
        <dbReference type="ARBA" id="ARBA00009902"/>
    </source>
</evidence>
<dbReference type="InterPro" id="IPR013148">
    <property type="entry name" value="Glyco_hydro_32_N"/>
</dbReference>
<sequence>MGGFALKNNLIAHWSFDEGKGNLIREHCTGREDNIHYVFNEAKYKPSSDPLWVKGVKGNALLFDGYSTWVSAPSDTRSFKSMTIECWVAPRSYEHGDGGRLSAIINQHDRETKTGFVLGMFRHGWWSFQIGTGDAWYEVWSEADPIPRDTWSHVAAVFDGVKGNLVLLLNGKQVALRSIPSEMEIKPAPVELLVGKNNKPSVLHGVFTTNMFNGIIDELCLYDAALSVEEIEARGVRVPENQPDTVQRRSRYDGDRHRPQYHFIPPEHWMNEPHGPMYFNGQYHIFYQHNPQGPYWNQIHWGHAVSPDMLRWRDVPFALSPEKGDIDPDGIWSGGTAVDDDGVPVIFYAAGNKRRNPDQSVAMARSTFGQDGNNDLVDWIKHPEYVAVLPEGVGLPGNFRDPFVWKEEKTWYMIVTSGIPGKGGTALLYTSEDMIDWTYRNPIYVGDSQKYPKTGDAWELPLLFPFYKTEKGEQKHIFIVNPWFLQASPHYCKYIFYWIGTWDRDRLVFIPDEEEPQVFDVGEHWIGPSGFVDPSGRIILFSVIFAMSPRISNELGWSYNAGLPVEVGMRPDGRPGVKPIVELETLRGRKLIELSDLPLDKANERLREIEGDMLEIELELEPGEAERFGIKVRVSPDEMEETLLFYDRANASFMADRNKSSMEPDVEKGIEGGPVDLEGGNLQLHIYLDKSMIESYINGIKSLTTRIFPFRHDAQGLKLLGDASTVVKSLTIWEMKSAYEDCQEGKMDI</sequence>
<feature type="domain" description="LamG-like jellyroll fold" evidence="8">
    <location>
        <begin position="80"/>
        <end position="229"/>
    </location>
</feature>
<dbReference type="SMART" id="SM00640">
    <property type="entry name" value="Glyco_32"/>
    <property type="match status" value="1"/>
</dbReference>
<dbReference type="InterPro" id="IPR001362">
    <property type="entry name" value="Glyco_hydro_32"/>
</dbReference>
<dbReference type="PANTHER" id="PTHR43101:SF1">
    <property type="entry name" value="BETA-FRUCTOSIDASE"/>
    <property type="match status" value="1"/>
</dbReference>
<dbReference type="EC" id="3.2.1.26" evidence="2"/>
<keyword evidence="5" id="KW-1015">Disulfide bond</keyword>
<dbReference type="Gene3D" id="2.60.120.200">
    <property type="match status" value="1"/>
</dbReference>
<keyword evidence="4 7" id="KW-0378">Hydrolase</keyword>
<dbReference type="Pfam" id="PF00251">
    <property type="entry name" value="Glyco_hydro_32N"/>
    <property type="match status" value="1"/>
</dbReference>
<evidence type="ECO:0000256" key="6">
    <source>
        <dbReference type="ARBA" id="ARBA00023295"/>
    </source>
</evidence>
<evidence type="ECO:0000256" key="2">
    <source>
        <dbReference type="ARBA" id="ARBA00012758"/>
    </source>
</evidence>
<evidence type="ECO:0000256" key="7">
    <source>
        <dbReference type="RuleBase" id="RU362110"/>
    </source>
</evidence>
<dbReference type="SUPFAM" id="SSF49899">
    <property type="entry name" value="Concanavalin A-like lectins/glucanases"/>
    <property type="match status" value="2"/>
</dbReference>
<dbReference type="KEGG" id="cheb:HH215_01895"/>
<dbReference type="InterPro" id="IPR051214">
    <property type="entry name" value="GH32_Enzymes"/>
</dbReference>
<dbReference type="GO" id="GO:0005975">
    <property type="term" value="P:carbohydrate metabolic process"/>
    <property type="evidence" value="ECO:0007669"/>
    <property type="project" value="InterPro"/>
</dbReference>
<dbReference type="SMART" id="SM00560">
    <property type="entry name" value="LamGL"/>
    <property type="match status" value="1"/>
</dbReference>